<proteinExistence type="predicted"/>
<sequence length="151" mass="17011">MTQDHRLAGFVVRALRAEIIAVEHYLAQASLVELWGYPALADRFSNDARDELDHQHRILRHAVSVGIAPRAIDLPPLRFGRSVEELVMMDRAFELDVVRLYGEAVDYCGRMGPASSLELFAGLYGEEVEHLASIDALIVEIRSERRGRDRG</sequence>
<feature type="domain" description="Ferritin-like diiron" evidence="4">
    <location>
        <begin position="1"/>
        <end position="145"/>
    </location>
</feature>
<organism evidence="5 6">
    <name type="scientific">Acidimicrobium ferrooxidans (strain DSM 10331 / JCM 15462 / NBRC 103882 / ICP)</name>
    <dbReference type="NCBI Taxonomy" id="525909"/>
    <lineage>
        <taxon>Bacteria</taxon>
        <taxon>Bacillati</taxon>
        <taxon>Actinomycetota</taxon>
        <taxon>Acidimicrobiia</taxon>
        <taxon>Acidimicrobiales</taxon>
        <taxon>Acidimicrobiaceae</taxon>
        <taxon>Acidimicrobium</taxon>
    </lineage>
</organism>
<reference evidence="5 6" key="1">
    <citation type="journal article" date="2009" name="Stand. Genomic Sci.">
        <title>Complete genome sequence of Acidimicrobium ferrooxidans type strain (ICP).</title>
        <authorList>
            <person name="Clum A."/>
            <person name="Nolan M."/>
            <person name="Lang E."/>
            <person name="Glavina Del Rio T."/>
            <person name="Tice H."/>
            <person name="Copeland A."/>
            <person name="Cheng J.F."/>
            <person name="Lucas S."/>
            <person name="Chen F."/>
            <person name="Bruce D."/>
            <person name="Goodwin L."/>
            <person name="Pitluck S."/>
            <person name="Ivanova N."/>
            <person name="Mavrommatis K."/>
            <person name="Mikhailova N."/>
            <person name="Pati A."/>
            <person name="Chen A."/>
            <person name="Palaniappan K."/>
            <person name="Goker M."/>
            <person name="Spring S."/>
            <person name="Land M."/>
            <person name="Hauser L."/>
            <person name="Chang Y.J."/>
            <person name="Jeffries C.C."/>
            <person name="Chain P."/>
            <person name="Bristow J."/>
            <person name="Eisen J.A."/>
            <person name="Markowitz V."/>
            <person name="Hugenholtz P."/>
            <person name="Kyrpides N.C."/>
            <person name="Klenk H.P."/>
            <person name="Lapidus A."/>
        </authorList>
    </citation>
    <scope>NUCLEOTIDE SEQUENCE [LARGE SCALE GENOMIC DNA]</scope>
    <source>
        <strain evidence="6">DSM 10331 / JCM 15462 / NBRC 103882 / ICP</strain>
    </source>
</reference>
<dbReference type="AlphaFoldDB" id="C7M1Z8"/>
<evidence type="ECO:0000313" key="5">
    <source>
        <dbReference type="EMBL" id="ACU53096.1"/>
    </source>
</evidence>
<comment type="subunit">
    <text evidence="1">Homooligomer of 24 subunits, arranged as 12 dimers, that are packed together to form an approximately spherical molecule with a central cavity, in which large amounts of iron can be deposited.</text>
</comment>
<evidence type="ECO:0000259" key="4">
    <source>
        <dbReference type="PROSITE" id="PS50905"/>
    </source>
</evidence>
<dbReference type="Gene3D" id="1.20.1260.10">
    <property type="match status" value="1"/>
</dbReference>
<dbReference type="STRING" id="525909.Afer_0127"/>
<protein>
    <submittedName>
        <fullName evidence="5">Ferritin Dps family protein</fullName>
    </submittedName>
</protein>
<dbReference type="InterPro" id="IPR009040">
    <property type="entry name" value="Ferritin-like_diiron"/>
</dbReference>
<dbReference type="PROSITE" id="PS50905">
    <property type="entry name" value="FERRITIN_LIKE"/>
    <property type="match status" value="1"/>
</dbReference>
<dbReference type="KEGG" id="afo:Afer_0127"/>
<keyword evidence="6" id="KW-1185">Reference proteome</keyword>
<dbReference type="InterPro" id="IPR009078">
    <property type="entry name" value="Ferritin-like_SF"/>
</dbReference>
<dbReference type="GO" id="GO:0006826">
    <property type="term" value="P:iron ion transport"/>
    <property type="evidence" value="ECO:0007669"/>
    <property type="project" value="InterPro"/>
</dbReference>
<dbReference type="GO" id="GO:0008199">
    <property type="term" value="F:ferric iron binding"/>
    <property type="evidence" value="ECO:0007669"/>
    <property type="project" value="InterPro"/>
</dbReference>
<dbReference type="PRINTS" id="PR00601">
    <property type="entry name" value="BACFERRITIN"/>
</dbReference>
<keyword evidence="3" id="KW-0408">Iron</keyword>
<dbReference type="InterPro" id="IPR002024">
    <property type="entry name" value="Bacterioferritin"/>
</dbReference>
<dbReference type="eggNOG" id="COG2193">
    <property type="taxonomic scope" value="Bacteria"/>
</dbReference>
<dbReference type="Pfam" id="PF00210">
    <property type="entry name" value="Ferritin"/>
    <property type="match status" value="1"/>
</dbReference>
<dbReference type="OrthoDB" id="9800505at2"/>
<gene>
    <name evidence="5" type="ordered locus">Afer_0127</name>
</gene>
<dbReference type="Proteomes" id="UP000000771">
    <property type="component" value="Chromosome"/>
</dbReference>
<evidence type="ECO:0000256" key="2">
    <source>
        <dbReference type="ARBA" id="ARBA00022434"/>
    </source>
</evidence>
<dbReference type="HOGENOM" id="CLU_104506_3_0_11"/>
<dbReference type="InterPro" id="IPR012347">
    <property type="entry name" value="Ferritin-like"/>
</dbReference>
<dbReference type="RefSeq" id="WP_015797601.1">
    <property type="nucleotide sequence ID" value="NC_013124.1"/>
</dbReference>
<keyword evidence="2" id="KW-0409">Iron storage</keyword>
<evidence type="ECO:0000313" key="6">
    <source>
        <dbReference type="Proteomes" id="UP000000771"/>
    </source>
</evidence>
<evidence type="ECO:0000256" key="1">
    <source>
        <dbReference type="ARBA" id="ARBA00011637"/>
    </source>
</evidence>
<evidence type="ECO:0000256" key="3">
    <source>
        <dbReference type="ARBA" id="ARBA00023004"/>
    </source>
</evidence>
<dbReference type="InterPro" id="IPR008331">
    <property type="entry name" value="Ferritin_DPS_dom"/>
</dbReference>
<dbReference type="GO" id="GO:0006879">
    <property type="term" value="P:intracellular iron ion homeostasis"/>
    <property type="evidence" value="ECO:0007669"/>
    <property type="project" value="UniProtKB-KW"/>
</dbReference>
<accession>C7M1Z8</accession>
<name>C7M1Z8_ACIFD</name>
<dbReference type="SUPFAM" id="SSF47240">
    <property type="entry name" value="Ferritin-like"/>
    <property type="match status" value="1"/>
</dbReference>
<dbReference type="EMBL" id="CP001631">
    <property type="protein sequence ID" value="ACU53096.1"/>
    <property type="molecule type" value="Genomic_DNA"/>
</dbReference>